<evidence type="ECO:0000313" key="3">
    <source>
        <dbReference type="EMBL" id="AOY80213.1"/>
    </source>
</evidence>
<keyword evidence="3" id="KW-0378">Hydrolase</keyword>
<dbReference type="PROSITE" id="PS51257">
    <property type="entry name" value="PROKAR_LIPOPROTEIN"/>
    <property type="match status" value="1"/>
</dbReference>
<dbReference type="Gene3D" id="3.40.50.1000">
    <property type="entry name" value="HAD superfamily/HAD-like"/>
    <property type="match status" value="1"/>
</dbReference>
<proteinExistence type="inferred from homology"/>
<protein>
    <submittedName>
        <fullName evidence="3">HAD family hydrolase</fullName>
    </submittedName>
</protein>
<dbReference type="GO" id="GO:0016787">
    <property type="term" value="F:hydrolase activity"/>
    <property type="evidence" value="ECO:0007669"/>
    <property type="project" value="UniProtKB-KW"/>
</dbReference>
<name>A0A1D9FY02_MOOP1</name>
<dbReference type="CDD" id="cd01427">
    <property type="entry name" value="HAD_like"/>
    <property type="match status" value="1"/>
</dbReference>
<dbReference type="AlphaFoldDB" id="A0A1D9FY02"/>
<dbReference type="EMBL" id="CP017708">
    <property type="protein sequence ID" value="AOY80213.1"/>
    <property type="molecule type" value="Genomic_DNA"/>
</dbReference>
<dbReference type="InterPro" id="IPR050582">
    <property type="entry name" value="HAD-like_SerB"/>
</dbReference>
<comment type="similarity">
    <text evidence="1">Belongs to the HAD-like hydrolase superfamily. SerB family.</text>
</comment>
<organism evidence="3 4">
    <name type="scientific">Moorena producens (strain JHB)</name>
    <dbReference type="NCBI Taxonomy" id="1454205"/>
    <lineage>
        <taxon>Bacteria</taxon>
        <taxon>Bacillati</taxon>
        <taxon>Cyanobacteriota</taxon>
        <taxon>Cyanophyceae</taxon>
        <taxon>Coleofasciculales</taxon>
        <taxon>Coleofasciculaceae</taxon>
        <taxon>Moorena</taxon>
    </lineage>
</organism>
<dbReference type="Pfam" id="PF12710">
    <property type="entry name" value="HAD"/>
    <property type="match status" value="1"/>
</dbReference>
<evidence type="ECO:0000256" key="1">
    <source>
        <dbReference type="ARBA" id="ARBA00009184"/>
    </source>
</evidence>
<dbReference type="SUPFAM" id="SSF56784">
    <property type="entry name" value="HAD-like"/>
    <property type="match status" value="1"/>
</dbReference>
<evidence type="ECO:0000256" key="2">
    <source>
        <dbReference type="SAM" id="SignalP"/>
    </source>
</evidence>
<feature type="signal peptide" evidence="2">
    <location>
        <begin position="1"/>
        <end position="29"/>
    </location>
</feature>
<dbReference type="InterPro" id="IPR023214">
    <property type="entry name" value="HAD_sf"/>
</dbReference>
<dbReference type="InterPro" id="IPR036412">
    <property type="entry name" value="HAD-like_sf"/>
</dbReference>
<keyword evidence="2" id="KW-0732">Signal</keyword>
<dbReference type="PANTHER" id="PTHR43344">
    <property type="entry name" value="PHOSPHOSERINE PHOSPHATASE"/>
    <property type="match status" value="1"/>
</dbReference>
<gene>
    <name evidence="3" type="ORF">BJP36_10065</name>
</gene>
<accession>A0A1D9FY02</accession>
<reference evidence="4" key="1">
    <citation type="submission" date="2016-10" db="EMBL/GenBank/DDBJ databases">
        <title>Comparative genomics uncovers the prolific and rare metabolic potential of the cyanobacterial genus Moorea.</title>
        <authorList>
            <person name="Leao T."/>
            <person name="Castelao G."/>
            <person name="Korobeynikov A."/>
            <person name="Monroe E.A."/>
            <person name="Podell S."/>
            <person name="Glukhov E."/>
            <person name="Allen E."/>
            <person name="Gerwick W.H."/>
            <person name="Gerwick L."/>
        </authorList>
    </citation>
    <scope>NUCLEOTIDE SEQUENCE [LARGE SCALE GENOMIC DNA]</scope>
    <source>
        <strain evidence="4">JHB</strain>
    </source>
</reference>
<dbReference type="Proteomes" id="UP000176944">
    <property type="component" value="Chromosome"/>
</dbReference>
<feature type="chain" id="PRO_5009441717" evidence="2">
    <location>
        <begin position="30"/>
        <end position="410"/>
    </location>
</feature>
<sequence>MKKRTFLVFFSILLSVFCLGGFVACPPAAADYDPLVSWNEGTTKDTIVNFVEEVTNHNSCNYVPPSDRIAVFDNDGTLWTEKPFLIQGEFLIKYSQYFALSDLKTLGFLTEKEVVLADLQLPEMTPEEYKDEARKFLDKKNHPYLGVPYIQLTFQPMVELVNYLQSNDFKVYICSGGGTDFIRSFAEDAYGIPPENIIGSTTQTQYCCTEDHGTYSCPEYEDDGTYSCPEYENDETYVLVKKRELVKPFNDGPGKVVGIDRYIGKKPIMAVGNSSGDLAMLDYTDDDQGPALMMLLHHDDTRECPDGYPVTIGGHDIYCPYDTRPGDDTNPFDVANERGWTVISMEEDFVTVYGEEIDQAQTGSELDISNEDFVTVSGEEIDQAQTGSELDISNQDFWDRIIQEVTRIRK</sequence>
<evidence type="ECO:0000313" key="4">
    <source>
        <dbReference type="Proteomes" id="UP000176944"/>
    </source>
</evidence>